<keyword evidence="3" id="KW-1185">Reference proteome</keyword>
<comment type="caution">
    <text evidence="2">The sequence shown here is derived from an EMBL/GenBank/DDBJ whole genome shotgun (WGS) entry which is preliminary data.</text>
</comment>
<proteinExistence type="predicted"/>
<feature type="region of interest" description="Disordered" evidence="1">
    <location>
        <begin position="276"/>
        <end position="330"/>
    </location>
</feature>
<reference evidence="2 3" key="1">
    <citation type="journal article" date="2011" name="PLoS Pathog.">
        <title>Endophytic Life Strategies Decoded by Genome and Transcriptome Analyses of the Mutualistic Root Symbiont Piriformospora indica.</title>
        <authorList>
            <person name="Zuccaro A."/>
            <person name="Lahrmann U."/>
            <person name="Guldener U."/>
            <person name="Langen G."/>
            <person name="Pfiffi S."/>
            <person name="Biedenkopf D."/>
            <person name="Wong P."/>
            <person name="Samans B."/>
            <person name="Grimm C."/>
            <person name="Basiewicz M."/>
            <person name="Murat C."/>
            <person name="Martin F."/>
            <person name="Kogel K.H."/>
        </authorList>
    </citation>
    <scope>NUCLEOTIDE SEQUENCE [LARGE SCALE GENOMIC DNA]</scope>
    <source>
        <strain evidence="2 3">DSM 11827</strain>
    </source>
</reference>
<dbReference type="InParanoid" id="G4TMA1"/>
<protein>
    <submittedName>
        <fullName evidence="2">Uncharacterized protein</fullName>
    </submittedName>
</protein>
<feature type="compositionally biased region" description="Acidic residues" evidence="1">
    <location>
        <begin position="283"/>
        <end position="297"/>
    </location>
</feature>
<dbReference type="Proteomes" id="UP000007148">
    <property type="component" value="Unassembled WGS sequence"/>
</dbReference>
<feature type="compositionally biased region" description="Basic and acidic residues" evidence="1">
    <location>
        <begin position="155"/>
        <end position="168"/>
    </location>
</feature>
<evidence type="ECO:0000313" key="3">
    <source>
        <dbReference type="Proteomes" id="UP000007148"/>
    </source>
</evidence>
<dbReference type="EMBL" id="CAFZ01000165">
    <property type="protein sequence ID" value="CCA72444.1"/>
    <property type="molecule type" value="Genomic_DNA"/>
</dbReference>
<feature type="compositionally biased region" description="Polar residues" evidence="1">
    <location>
        <begin position="142"/>
        <end position="151"/>
    </location>
</feature>
<evidence type="ECO:0000313" key="2">
    <source>
        <dbReference type="EMBL" id="CCA72444.1"/>
    </source>
</evidence>
<dbReference type="AlphaFoldDB" id="G4TMA1"/>
<dbReference type="HOGENOM" id="CLU_664134_0_0_1"/>
<gene>
    <name evidence="2" type="ORF">PIIN_06380</name>
</gene>
<accession>G4TMA1</accession>
<sequence>MSMCKDVTQNVISNVIYNSELHKWTPEMVVLFESPPTGPGRGLKHKREVIMREPAWFIWSEQMCEQFKLLNLLSLNFNDPEDKAQMYTYHGENSYEAKALRHIRKVVKLREIEQGEKDYQRVQRMQKSEECADAVPLAGASCTNTAKSEMPSSKDATDTQGRRDKELQPEGEDDAVDDFSQPPRKRRCREGIHRDLIILFPYTNILPNEEDAEYWRYLWSFFIKSQAYFDRVASFIPADVIKTLPPLLEPTTCTCAWETFRQRAAKIDALGRVIDPHSKRDPFEDESLPVDENEPEETQTYTKEELARQSQPEQTDEHAQCEAQTTDGVPPAITVTSAAQSKPIRALKSALACVSSPTKILKPYALWTSEESDISLASESTLIKQAKKILDESDANIGKLLRNEARPDVEKSSV</sequence>
<evidence type="ECO:0000256" key="1">
    <source>
        <dbReference type="SAM" id="MobiDB-lite"/>
    </source>
</evidence>
<feature type="region of interest" description="Disordered" evidence="1">
    <location>
        <begin position="142"/>
        <end position="185"/>
    </location>
</feature>
<organism evidence="2 3">
    <name type="scientific">Serendipita indica (strain DSM 11827)</name>
    <name type="common">Root endophyte fungus</name>
    <name type="synonym">Piriformospora indica</name>
    <dbReference type="NCBI Taxonomy" id="1109443"/>
    <lineage>
        <taxon>Eukaryota</taxon>
        <taxon>Fungi</taxon>
        <taxon>Dikarya</taxon>
        <taxon>Basidiomycota</taxon>
        <taxon>Agaricomycotina</taxon>
        <taxon>Agaricomycetes</taxon>
        <taxon>Sebacinales</taxon>
        <taxon>Serendipitaceae</taxon>
        <taxon>Serendipita</taxon>
    </lineage>
</organism>
<name>G4TMA1_SERID</name>